<dbReference type="EMBL" id="CP042161">
    <property type="protein sequence ID" value="QDS33606.1"/>
    <property type="molecule type" value="Genomic_DNA"/>
</dbReference>
<dbReference type="RefSeq" id="WP_144614478.1">
    <property type="nucleotide sequence ID" value="NZ_CP042161.1"/>
</dbReference>
<keyword evidence="3 5" id="KW-0269">Exonuclease</keyword>
<dbReference type="Pfam" id="PF00929">
    <property type="entry name" value="RNase_T"/>
    <property type="match status" value="1"/>
</dbReference>
<dbReference type="InterPro" id="IPR047201">
    <property type="entry name" value="ERI-1_3'hExo-like"/>
</dbReference>
<dbReference type="InterPro" id="IPR051274">
    <property type="entry name" value="3-5_Exoribonuclease"/>
</dbReference>
<dbReference type="Proteomes" id="UP000317713">
    <property type="component" value="Chromosome"/>
</dbReference>
<evidence type="ECO:0000313" key="6">
    <source>
        <dbReference type="Proteomes" id="UP000317713"/>
    </source>
</evidence>
<dbReference type="GO" id="GO:0000175">
    <property type="term" value="F:3'-5'-RNA exonuclease activity"/>
    <property type="evidence" value="ECO:0007669"/>
    <property type="project" value="InterPro"/>
</dbReference>
<dbReference type="PANTHER" id="PTHR23044:SF61">
    <property type="entry name" value="3'-5' EXORIBONUCLEASE 1-RELATED"/>
    <property type="match status" value="1"/>
</dbReference>
<evidence type="ECO:0000313" key="5">
    <source>
        <dbReference type="EMBL" id="QDS33606.1"/>
    </source>
</evidence>
<evidence type="ECO:0000256" key="1">
    <source>
        <dbReference type="ARBA" id="ARBA00022722"/>
    </source>
</evidence>
<dbReference type="InterPro" id="IPR012337">
    <property type="entry name" value="RNaseH-like_sf"/>
</dbReference>
<reference evidence="5 6" key="1">
    <citation type="submission" date="2019-07" db="EMBL/GenBank/DDBJ databases">
        <title>Characterization of Brevibacillus brevis HK544, as a potential biocontrol agent.</title>
        <authorList>
            <person name="Kim H."/>
        </authorList>
    </citation>
    <scope>NUCLEOTIDE SEQUENCE [LARGE SCALE GENOMIC DNA]</scope>
    <source>
        <strain evidence="5 6">HK544</strain>
    </source>
</reference>
<dbReference type="AlphaFoldDB" id="A0A517I469"/>
<name>A0A517I469_BREBE</name>
<dbReference type="PANTHER" id="PTHR23044">
    <property type="entry name" value="3'-5' EXONUCLEASE ERI1-RELATED"/>
    <property type="match status" value="1"/>
</dbReference>
<keyword evidence="1" id="KW-0540">Nuclease</keyword>
<gene>
    <name evidence="5" type="ORF">FPS98_06145</name>
</gene>
<dbReference type="SMART" id="SM00479">
    <property type="entry name" value="EXOIII"/>
    <property type="match status" value="1"/>
</dbReference>
<sequence length="176" mass="20311">MNYIILDLEATCWENDKSKQNEIIEIGAVKLDENLNVVGEFQTFIKPKLNPVLSDFCKSLTSIKQEEVDNAPSFGKAISNFKNWIGNDYYLCSWGFYDKKQFKMDCELHKTPTSWIRNHISIKHQHGKMIGAERGVGMEKALKMLNIPLDGTHHRGIDDARNISKIFVKIFDKLEF</sequence>
<dbReference type="SUPFAM" id="SSF53098">
    <property type="entry name" value="Ribonuclease H-like"/>
    <property type="match status" value="1"/>
</dbReference>
<accession>A0A517I469</accession>
<proteinExistence type="predicted"/>
<protein>
    <submittedName>
        <fullName evidence="5">Exonuclease domain-containing protein</fullName>
    </submittedName>
</protein>
<organism evidence="5 6">
    <name type="scientific">Brevibacillus brevis</name>
    <name type="common">Bacillus brevis</name>
    <dbReference type="NCBI Taxonomy" id="1393"/>
    <lineage>
        <taxon>Bacteria</taxon>
        <taxon>Bacillati</taxon>
        <taxon>Bacillota</taxon>
        <taxon>Bacilli</taxon>
        <taxon>Bacillales</taxon>
        <taxon>Paenibacillaceae</taxon>
        <taxon>Brevibacillus</taxon>
    </lineage>
</organism>
<evidence type="ECO:0000259" key="4">
    <source>
        <dbReference type="SMART" id="SM00479"/>
    </source>
</evidence>
<dbReference type="Gene3D" id="3.30.420.10">
    <property type="entry name" value="Ribonuclease H-like superfamily/Ribonuclease H"/>
    <property type="match status" value="1"/>
</dbReference>
<dbReference type="InterPro" id="IPR013520">
    <property type="entry name" value="Ribonucl_H"/>
</dbReference>
<dbReference type="InterPro" id="IPR036397">
    <property type="entry name" value="RNaseH_sf"/>
</dbReference>
<keyword evidence="2" id="KW-0378">Hydrolase</keyword>
<evidence type="ECO:0000256" key="2">
    <source>
        <dbReference type="ARBA" id="ARBA00022801"/>
    </source>
</evidence>
<dbReference type="CDD" id="cd06133">
    <property type="entry name" value="ERI-1_3'hExo_like"/>
    <property type="match status" value="1"/>
</dbReference>
<dbReference type="GO" id="GO:0003676">
    <property type="term" value="F:nucleic acid binding"/>
    <property type="evidence" value="ECO:0007669"/>
    <property type="project" value="InterPro"/>
</dbReference>
<evidence type="ECO:0000256" key="3">
    <source>
        <dbReference type="ARBA" id="ARBA00022839"/>
    </source>
</evidence>
<feature type="domain" description="Exonuclease" evidence="4">
    <location>
        <begin position="2"/>
        <end position="176"/>
    </location>
</feature>